<reference evidence="6" key="1">
    <citation type="submission" date="2023-06" db="EMBL/GenBank/DDBJ databases">
        <title>Genome-scale phylogeny and comparative genomics of the fungal order Sordariales.</title>
        <authorList>
            <consortium name="Lawrence Berkeley National Laboratory"/>
            <person name="Hensen N."/>
            <person name="Bonometti L."/>
            <person name="Westerberg I."/>
            <person name="Brannstrom I.O."/>
            <person name="Guillou S."/>
            <person name="Cros-Aarteil S."/>
            <person name="Calhoun S."/>
            <person name="Haridas S."/>
            <person name="Kuo A."/>
            <person name="Mondo S."/>
            <person name="Pangilinan J."/>
            <person name="Riley R."/>
            <person name="Labutti K."/>
            <person name="Andreopoulos B."/>
            <person name="Lipzen A."/>
            <person name="Chen C."/>
            <person name="Yanf M."/>
            <person name="Daum C."/>
            <person name="Ng V."/>
            <person name="Clum A."/>
            <person name="Steindorff A."/>
            <person name="Ohm R."/>
            <person name="Martin F."/>
            <person name="Silar P."/>
            <person name="Natvig D."/>
            <person name="Lalanne C."/>
            <person name="Gautier V."/>
            <person name="Ament-Velasquez S.L."/>
            <person name="Kruys A."/>
            <person name="Hutchinson M.I."/>
            <person name="Powell A.J."/>
            <person name="Barry K."/>
            <person name="Miller A.N."/>
            <person name="Grigoriev I.V."/>
            <person name="Debuchy R."/>
            <person name="Gladieux P."/>
            <person name="Thoren M.H."/>
            <person name="Johannesson H."/>
        </authorList>
    </citation>
    <scope>NUCLEOTIDE SEQUENCE</scope>
    <source>
        <strain evidence="6">SMH4607-1</strain>
    </source>
</reference>
<keyword evidence="7" id="KW-1185">Reference proteome</keyword>
<dbReference type="InterPro" id="IPR037217">
    <property type="entry name" value="Trp/Indoleamine_2_3_dOase-like"/>
</dbReference>
<evidence type="ECO:0000256" key="5">
    <source>
        <dbReference type="SAM" id="Phobius"/>
    </source>
</evidence>
<dbReference type="GO" id="GO:0005737">
    <property type="term" value="C:cytoplasm"/>
    <property type="evidence" value="ECO:0007669"/>
    <property type="project" value="TreeGrafter"/>
</dbReference>
<dbReference type="InterPro" id="IPR000898">
    <property type="entry name" value="Indolamine_dOase"/>
</dbReference>
<keyword evidence="2 4" id="KW-0479">Metal-binding</keyword>
<proteinExistence type="inferred from homology"/>
<evidence type="ECO:0000313" key="6">
    <source>
        <dbReference type="EMBL" id="KAK0702180.1"/>
    </source>
</evidence>
<dbReference type="GO" id="GO:0033754">
    <property type="term" value="F:indoleamine 2,3-dioxygenase activity"/>
    <property type="evidence" value="ECO:0007669"/>
    <property type="project" value="TreeGrafter"/>
</dbReference>
<keyword evidence="5" id="KW-0472">Membrane</keyword>
<feature type="binding site" description="proximal binding residue" evidence="4">
    <location>
        <position position="432"/>
    </location>
    <ligand>
        <name>heme b</name>
        <dbReference type="ChEBI" id="CHEBI:60344"/>
    </ligand>
    <ligandPart>
        <name>Fe</name>
        <dbReference type="ChEBI" id="CHEBI:18248"/>
    </ligandPart>
</feature>
<keyword evidence="5" id="KW-1133">Transmembrane helix</keyword>
<organism evidence="6 7">
    <name type="scientific">Lasiosphaeris hirsuta</name>
    <dbReference type="NCBI Taxonomy" id="260670"/>
    <lineage>
        <taxon>Eukaryota</taxon>
        <taxon>Fungi</taxon>
        <taxon>Dikarya</taxon>
        <taxon>Ascomycota</taxon>
        <taxon>Pezizomycotina</taxon>
        <taxon>Sordariomycetes</taxon>
        <taxon>Sordariomycetidae</taxon>
        <taxon>Sordariales</taxon>
        <taxon>Lasiosphaeriaceae</taxon>
        <taxon>Lasiosphaeris</taxon>
    </lineage>
</organism>
<evidence type="ECO:0000256" key="1">
    <source>
        <dbReference type="ARBA" id="ARBA00007119"/>
    </source>
</evidence>
<protein>
    <recommendedName>
        <fullName evidence="8">Indoleamine 2,3-dioxygenase</fullName>
    </recommendedName>
</protein>
<evidence type="ECO:0000256" key="4">
    <source>
        <dbReference type="PIRSR" id="PIRSR600898-1"/>
    </source>
</evidence>
<comment type="similarity">
    <text evidence="1">Belongs to the indoleamine 2,3-dioxygenase family.</text>
</comment>
<dbReference type="Proteomes" id="UP001172102">
    <property type="component" value="Unassembled WGS sequence"/>
</dbReference>
<name>A0AA39ZRK4_9PEZI</name>
<dbReference type="GO" id="GO:0034354">
    <property type="term" value="P:'de novo' NAD+ biosynthetic process from L-tryptophan"/>
    <property type="evidence" value="ECO:0007669"/>
    <property type="project" value="TreeGrafter"/>
</dbReference>
<dbReference type="AlphaFoldDB" id="A0AA39ZRK4"/>
<sequence length="480" mass="54569">MFFNPEYIILSVIGSIIVAFMSLSSRQPLTLKQLKGSRFLPFKIRRHEGTYDETTESRVRSITELAEYHETAARLANMIHKDGAGTWPPRAEHAPSYWPPALRPFRDIYDEMAPLLPSATPSLDDDVNRERIAYFRSRLWNLLNDKVNLQEVTALLAAAEAGRWDVFPRDVYNAFYVCVAWCRHAYRWGTIPAVRVAQVEKTIVLPPELISTWASLQRHFGLDSDSGNMMSCLILNFSPSGEYALKINTGLSPIITSSEEEFARICNEMEALAVPIYHDIVRATISFAHGDKSACLEHVQGITSQLRPLLSSYYDRVHDSKIARSAWLSHVQGFFAWGAGYENESSGDWEKFDGLSGNQVLLFQALDAFLGLEVYLPKQVLLRNVPQLQREFSEAVGRHSFRHRLGNEGVEGRIKAEFGEIVKRLRVFRSAHRTRAKIYLTVPAPERLPMTAGKSLLKDNMDDSLEFLDEFMVLRLQQTV</sequence>
<dbReference type="GO" id="GO:0046872">
    <property type="term" value="F:metal ion binding"/>
    <property type="evidence" value="ECO:0007669"/>
    <property type="project" value="UniProtKB-KW"/>
</dbReference>
<evidence type="ECO:0008006" key="8">
    <source>
        <dbReference type="Google" id="ProtNLM"/>
    </source>
</evidence>
<evidence type="ECO:0000256" key="3">
    <source>
        <dbReference type="ARBA" id="ARBA00023004"/>
    </source>
</evidence>
<dbReference type="Gene3D" id="1.20.58.480">
    <property type="match status" value="1"/>
</dbReference>
<dbReference type="PANTHER" id="PTHR28657:SF11">
    <property type="entry name" value="INDOLEAMINE 2,3-DIOXYGENASE"/>
    <property type="match status" value="1"/>
</dbReference>
<keyword evidence="5" id="KW-0812">Transmembrane</keyword>
<keyword evidence="3 4" id="KW-0408">Iron</keyword>
<evidence type="ECO:0000256" key="2">
    <source>
        <dbReference type="ARBA" id="ARBA00022723"/>
    </source>
</evidence>
<dbReference type="GO" id="GO:0020037">
    <property type="term" value="F:heme binding"/>
    <property type="evidence" value="ECO:0007669"/>
    <property type="project" value="InterPro"/>
</dbReference>
<dbReference type="SUPFAM" id="SSF140959">
    <property type="entry name" value="Indolic compounds 2,3-dioxygenase-like"/>
    <property type="match status" value="1"/>
</dbReference>
<dbReference type="Pfam" id="PF01231">
    <property type="entry name" value="IDO"/>
    <property type="match status" value="1"/>
</dbReference>
<accession>A0AA39ZRK4</accession>
<feature type="transmembrane region" description="Helical" evidence="5">
    <location>
        <begin position="7"/>
        <end position="25"/>
    </location>
</feature>
<keyword evidence="4" id="KW-0349">Heme</keyword>
<dbReference type="EMBL" id="JAUKUA010000009">
    <property type="protein sequence ID" value="KAK0702180.1"/>
    <property type="molecule type" value="Genomic_DNA"/>
</dbReference>
<dbReference type="GO" id="GO:0019441">
    <property type="term" value="P:L-tryptophan catabolic process to kynurenine"/>
    <property type="evidence" value="ECO:0007669"/>
    <property type="project" value="InterPro"/>
</dbReference>
<dbReference type="PANTHER" id="PTHR28657">
    <property type="entry name" value="INDOLEAMINE 2,3-DIOXYGENASE"/>
    <property type="match status" value="1"/>
</dbReference>
<comment type="caution">
    <text evidence="6">The sequence shown here is derived from an EMBL/GenBank/DDBJ whole genome shotgun (WGS) entry which is preliminary data.</text>
</comment>
<gene>
    <name evidence="6" type="ORF">B0H67DRAFT_523893</name>
</gene>
<evidence type="ECO:0000313" key="7">
    <source>
        <dbReference type="Proteomes" id="UP001172102"/>
    </source>
</evidence>